<feature type="non-terminal residue" evidence="3">
    <location>
        <position position="332"/>
    </location>
</feature>
<organism evidence="3 4">
    <name type="scientific">Candidatus Komeilibacteria bacterium CG_4_10_14_0_2_um_filter_37_10</name>
    <dbReference type="NCBI Taxonomy" id="1974470"/>
    <lineage>
        <taxon>Bacteria</taxon>
        <taxon>Candidatus Komeiliibacteriota</taxon>
    </lineage>
</organism>
<name>A0A2M7VDP9_9BACT</name>
<gene>
    <name evidence="3" type="ORF">COX77_04115</name>
</gene>
<keyword evidence="1" id="KW-0812">Transmembrane</keyword>
<evidence type="ECO:0000256" key="1">
    <source>
        <dbReference type="SAM" id="Phobius"/>
    </source>
</evidence>
<keyword evidence="1" id="KW-0472">Membrane</keyword>
<protein>
    <recommendedName>
        <fullName evidence="2">DUF8128 domain-containing protein</fullName>
    </recommendedName>
</protein>
<feature type="transmembrane region" description="Helical" evidence="1">
    <location>
        <begin position="24"/>
        <end position="45"/>
    </location>
</feature>
<dbReference type="InterPro" id="IPR058441">
    <property type="entry name" value="DUF8128"/>
</dbReference>
<evidence type="ECO:0000313" key="4">
    <source>
        <dbReference type="Proteomes" id="UP000230405"/>
    </source>
</evidence>
<evidence type="ECO:0000313" key="3">
    <source>
        <dbReference type="EMBL" id="PIZ98591.1"/>
    </source>
</evidence>
<dbReference type="AlphaFoldDB" id="A0A2M7VDP9"/>
<evidence type="ECO:0000259" key="2">
    <source>
        <dbReference type="Pfam" id="PF26449"/>
    </source>
</evidence>
<dbReference type="Pfam" id="PF26449">
    <property type="entry name" value="DUF8128"/>
    <property type="match status" value="1"/>
</dbReference>
<proteinExistence type="predicted"/>
<accession>A0A2M7VDP9</accession>
<sequence length="332" mass="39441">MEFNNIAISVDQLWLNMIQDVFLAWWYIIPPLLLVPLVPQAWLWWRQEMWEAKQQYIVLEITPPPVVEKPFKSMEQVMANFWGIYSSLGLVKIISKWAKGRKMYYLSLEIACIKNEIRMYIRILKNHRDTVEASIYSQFPDAEIKEVYDYIENAPIQSPYGNWDLYGFDEMLIKPDVYPIKTYANFFEEKADQNREEKRIDPINALFEGLSKLKANEQIWLQFRIEPATNNDNNYLDRGKKLIDRLTYRTAKNKNKQTEAESFLPPEMKLTAKEKETVNAIENKISKQIFQTAIRCIYFAEKSVYERGRRTLAEQFFSGFSTQDLNSMKKWK</sequence>
<dbReference type="Proteomes" id="UP000230405">
    <property type="component" value="Unassembled WGS sequence"/>
</dbReference>
<comment type="caution">
    <text evidence="3">The sequence shown here is derived from an EMBL/GenBank/DDBJ whole genome shotgun (WGS) entry which is preliminary data.</text>
</comment>
<keyword evidence="1" id="KW-1133">Transmembrane helix</keyword>
<reference evidence="4" key="1">
    <citation type="submission" date="2017-09" db="EMBL/GenBank/DDBJ databases">
        <title>Depth-based differentiation of microbial function through sediment-hosted aquifers and enrichment of novel symbionts in the deep terrestrial subsurface.</title>
        <authorList>
            <person name="Probst A.J."/>
            <person name="Ladd B."/>
            <person name="Jarett J.K."/>
            <person name="Geller-Mcgrath D.E."/>
            <person name="Sieber C.M.K."/>
            <person name="Emerson J.B."/>
            <person name="Anantharaman K."/>
            <person name="Thomas B.C."/>
            <person name="Malmstrom R."/>
            <person name="Stieglmeier M."/>
            <person name="Klingl A."/>
            <person name="Woyke T."/>
            <person name="Ryan C.M."/>
            <person name="Banfield J.F."/>
        </authorList>
    </citation>
    <scope>NUCLEOTIDE SEQUENCE [LARGE SCALE GENOMIC DNA]</scope>
</reference>
<feature type="domain" description="DUF8128" evidence="2">
    <location>
        <begin position="171"/>
        <end position="316"/>
    </location>
</feature>
<dbReference type="EMBL" id="PFPO01000076">
    <property type="protein sequence ID" value="PIZ98591.1"/>
    <property type="molecule type" value="Genomic_DNA"/>
</dbReference>